<dbReference type="KEGG" id="pnu:Pnuc_1146"/>
<dbReference type="CDD" id="cd13653">
    <property type="entry name" value="PBP2_phosphate_like_1"/>
    <property type="match status" value="1"/>
</dbReference>
<dbReference type="GeneID" id="31481531"/>
<dbReference type="HOGENOM" id="CLU_026228_5_1_4"/>
<name>A4SXZ8_POLAQ</name>
<protein>
    <submittedName>
        <fullName evidence="3">Phosphate ABC transporter substrate-binding protein, PhoT family</fullName>
    </submittedName>
</protein>
<evidence type="ECO:0000313" key="4">
    <source>
        <dbReference type="Proteomes" id="UP000000231"/>
    </source>
</evidence>
<gene>
    <name evidence="3" type="ordered locus">Pnuc_1146</name>
</gene>
<dbReference type="SUPFAM" id="SSF53850">
    <property type="entry name" value="Periplasmic binding protein-like II"/>
    <property type="match status" value="1"/>
</dbReference>
<accession>A4SXZ8</accession>
<dbReference type="RefSeq" id="WP_011902987.1">
    <property type="nucleotide sequence ID" value="NC_009379.1"/>
</dbReference>
<keyword evidence="1" id="KW-0732">Signal</keyword>
<dbReference type="Proteomes" id="UP000000231">
    <property type="component" value="Chromosome"/>
</dbReference>
<dbReference type="AlphaFoldDB" id="A4SXZ8"/>
<evidence type="ECO:0000313" key="3">
    <source>
        <dbReference type="EMBL" id="ABP34362.1"/>
    </source>
</evidence>
<proteinExistence type="predicted"/>
<keyword evidence="4" id="KW-1185">Reference proteome</keyword>
<dbReference type="PANTHER" id="PTHR30570:SF1">
    <property type="entry name" value="PHOSPHATE-BINDING PROTEIN PSTS"/>
    <property type="match status" value="1"/>
</dbReference>
<reference evidence="3 4" key="1">
    <citation type="journal article" date="2012" name="Stand. Genomic Sci.">
        <title>Complete genome sequence of Polynucleobacter necessarius subsp. asymbioticus type strain (QLW-P1DMWA-1(T)).</title>
        <authorList>
            <person name="Meincke L."/>
            <person name="Copeland A."/>
            <person name="Lapidus A."/>
            <person name="Lucas S."/>
            <person name="Berry K.W."/>
            <person name="Del Rio T.G."/>
            <person name="Hammon N."/>
            <person name="Dalin E."/>
            <person name="Tice H."/>
            <person name="Pitluck S."/>
            <person name="Richardson P."/>
            <person name="Bruce D."/>
            <person name="Goodwin L."/>
            <person name="Han C."/>
            <person name="Tapia R."/>
            <person name="Detter J.C."/>
            <person name="Schmutz J."/>
            <person name="Brettin T."/>
            <person name="Larimer F."/>
            <person name="Land M."/>
            <person name="Hauser L."/>
            <person name="Kyrpides N.C."/>
            <person name="Ivanova N."/>
            <person name="Goker M."/>
            <person name="Woyke T."/>
            <person name="Wu Q.L."/>
            <person name="Pockl M."/>
            <person name="Hahn M.W."/>
            <person name="Klenk H.P."/>
        </authorList>
    </citation>
    <scope>NUCLEOTIDE SEQUENCE [LARGE SCALE GENOMIC DNA]</scope>
    <source>
        <strain evidence="4">DSM 18221 / CIP 109841 / QLW-P1DMWA-1</strain>
    </source>
</reference>
<evidence type="ECO:0000259" key="2">
    <source>
        <dbReference type="Pfam" id="PF12849"/>
    </source>
</evidence>
<organism evidence="3 4">
    <name type="scientific">Polynucleobacter asymbioticus (strain DSM 18221 / CIP 109841 / QLW-P1DMWA-1)</name>
    <name type="common">Polynucleobacter necessarius subsp. asymbioticus</name>
    <dbReference type="NCBI Taxonomy" id="312153"/>
    <lineage>
        <taxon>Bacteria</taxon>
        <taxon>Pseudomonadati</taxon>
        <taxon>Pseudomonadota</taxon>
        <taxon>Betaproteobacteria</taxon>
        <taxon>Burkholderiales</taxon>
        <taxon>Burkholderiaceae</taxon>
        <taxon>Polynucleobacter</taxon>
    </lineage>
</organism>
<dbReference type="Gene3D" id="3.40.190.10">
    <property type="entry name" value="Periplasmic binding protein-like II"/>
    <property type="match status" value="2"/>
</dbReference>
<evidence type="ECO:0000256" key="1">
    <source>
        <dbReference type="ARBA" id="ARBA00022729"/>
    </source>
</evidence>
<dbReference type="eggNOG" id="COG0226">
    <property type="taxonomic scope" value="Bacteria"/>
</dbReference>
<dbReference type="PANTHER" id="PTHR30570">
    <property type="entry name" value="PERIPLASMIC PHOSPHATE BINDING COMPONENT OF PHOSPHATE ABC TRANSPORTER"/>
    <property type="match status" value="1"/>
</dbReference>
<dbReference type="EMBL" id="CP000655">
    <property type="protein sequence ID" value="ABP34362.1"/>
    <property type="molecule type" value="Genomic_DNA"/>
</dbReference>
<sequence>MMNRRQLLQALGVITAVGVGGAIAGYFAYPYFAIKAQKDLMISGSKAVSRFVALLIAPFIEKNPSAKVSIEGGGSFAGLTALANGGIDLAMMSRDLNFDEFNLDFHSHLIGIEGIAIIVHSNLTVKSISLDQFNNILEGTIDNWSEVGGPNKKISIYNRAEGSTTRAFIEDLVMRGAPYAKNSQVCNSAADVTNSVSNDPYGIGYLTTRNLSDKIKTLAINGVEINNKTLLLKLYPLARDMFLVNRTTASQTAKDFVRYSLSSHAQDIFVKNGLTQVSR</sequence>
<dbReference type="Pfam" id="PF12849">
    <property type="entry name" value="PBP_like_2"/>
    <property type="match status" value="1"/>
</dbReference>
<dbReference type="InterPro" id="IPR050811">
    <property type="entry name" value="Phosphate_ABC_transporter"/>
</dbReference>
<dbReference type="InterPro" id="IPR024370">
    <property type="entry name" value="PBP_domain"/>
</dbReference>
<feature type="domain" description="PBP" evidence="2">
    <location>
        <begin position="36"/>
        <end position="262"/>
    </location>
</feature>